<dbReference type="AlphaFoldDB" id="A0A7W6G722"/>
<dbReference type="Proteomes" id="UP000548867">
    <property type="component" value="Unassembled WGS sequence"/>
</dbReference>
<evidence type="ECO:0000313" key="2">
    <source>
        <dbReference type="Proteomes" id="UP000548867"/>
    </source>
</evidence>
<accession>A0A7W6G722</accession>
<sequence>MTEMNLTPLERAARAMYDNVQPDWDWSDPDAEPMRKIIAIMRAWR</sequence>
<proteinExistence type="predicted"/>
<evidence type="ECO:0000313" key="1">
    <source>
        <dbReference type="EMBL" id="MBB3955705.1"/>
    </source>
</evidence>
<comment type="caution">
    <text evidence="1">The sequence shown here is derived from an EMBL/GenBank/DDBJ whole genome shotgun (WGS) entry which is preliminary data.</text>
</comment>
<gene>
    <name evidence="1" type="ORF">GGR38_002661</name>
</gene>
<keyword evidence="2" id="KW-1185">Reference proteome</keyword>
<protein>
    <submittedName>
        <fullName evidence="1">Uncharacterized protein</fullName>
    </submittedName>
</protein>
<dbReference type="EMBL" id="JACIDX010000009">
    <property type="protein sequence ID" value="MBB3955705.1"/>
    <property type="molecule type" value="Genomic_DNA"/>
</dbReference>
<organism evidence="1 2">
    <name type="scientific">Novosphingobium sediminicola</name>
    <dbReference type="NCBI Taxonomy" id="563162"/>
    <lineage>
        <taxon>Bacteria</taxon>
        <taxon>Pseudomonadati</taxon>
        <taxon>Pseudomonadota</taxon>
        <taxon>Alphaproteobacteria</taxon>
        <taxon>Sphingomonadales</taxon>
        <taxon>Sphingomonadaceae</taxon>
        <taxon>Novosphingobium</taxon>
    </lineage>
</organism>
<reference evidence="1 2" key="1">
    <citation type="submission" date="2020-08" db="EMBL/GenBank/DDBJ databases">
        <title>Genomic Encyclopedia of Type Strains, Phase IV (KMG-IV): sequencing the most valuable type-strain genomes for metagenomic binning, comparative biology and taxonomic classification.</title>
        <authorList>
            <person name="Goeker M."/>
        </authorList>
    </citation>
    <scope>NUCLEOTIDE SEQUENCE [LARGE SCALE GENOMIC DNA]</scope>
    <source>
        <strain evidence="1 2">DSM 27057</strain>
    </source>
</reference>
<name>A0A7W6G722_9SPHN</name>